<sequence>MTYRNFGSLPVYRKALELCHMSREIASYVSFNKNLMKLYQSNSHRDLIADSLLTDAILIPQKIALAENTSCYTERMKIATFINIMIRNMNSYCMGLEKEGVKEQEYLDLLRHEVKSFRKSFKIWRGSFSGE</sequence>
<protein>
    <recommendedName>
        <fullName evidence="2">Four helix bundle protein</fullName>
    </recommendedName>
</protein>
<evidence type="ECO:0008006" key="2">
    <source>
        <dbReference type="Google" id="ProtNLM"/>
    </source>
</evidence>
<accession>A0A0F9RYL5</accession>
<reference evidence="1" key="1">
    <citation type="journal article" date="2015" name="Nature">
        <title>Complex archaea that bridge the gap between prokaryotes and eukaryotes.</title>
        <authorList>
            <person name="Spang A."/>
            <person name="Saw J.H."/>
            <person name="Jorgensen S.L."/>
            <person name="Zaremba-Niedzwiedzka K."/>
            <person name="Martijn J."/>
            <person name="Lind A.E."/>
            <person name="van Eijk R."/>
            <person name="Schleper C."/>
            <person name="Guy L."/>
            <person name="Ettema T.J."/>
        </authorList>
    </citation>
    <scope>NUCLEOTIDE SEQUENCE</scope>
</reference>
<comment type="caution">
    <text evidence="1">The sequence shown here is derived from an EMBL/GenBank/DDBJ whole genome shotgun (WGS) entry which is preliminary data.</text>
</comment>
<dbReference type="EMBL" id="LAZR01003078">
    <property type="protein sequence ID" value="KKN22258.1"/>
    <property type="molecule type" value="Genomic_DNA"/>
</dbReference>
<name>A0A0F9RYL5_9ZZZZ</name>
<proteinExistence type="predicted"/>
<organism evidence="1">
    <name type="scientific">marine sediment metagenome</name>
    <dbReference type="NCBI Taxonomy" id="412755"/>
    <lineage>
        <taxon>unclassified sequences</taxon>
        <taxon>metagenomes</taxon>
        <taxon>ecological metagenomes</taxon>
    </lineage>
</organism>
<gene>
    <name evidence="1" type="ORF">LCGC14_0917120</name>
</gene>
<dbReference type="AlphaFoldDB" id="A0A0F9RYL5"/>
<evidence type="ECO:0000313" key="1">
    <source>
        <dbReference type="EMBL" id="KKN22258.1"/>
    </source>
</evidence>